<reference evidence="4 5" key="1">
    <citation type="submission" date="2020-10" db="EMBL/GenBank/DDBJ databases">
        <title>Connecting structure to function with the recovery of over 1000 high-quality activated sludge metagenome-assembled genomes encoding full-length rRNA genes using long-read sequencing.</title>
        <authorList>
            <person name="Singleton C.M."/>
            <person name="Petriglieri F."/>
            <person name="Kristensen J.M."/>
            <person name="Kirkegaard R.H."/>
            <person name="Michaelsen T.Y."/>
            <person name="Andersen M.H."/>
            <person name="Karst S.M."/>
            <person name="Dueholm M.S."/>
            <person name="Nielsen P.H."/>
            <person name="Albertsen M."/>
        </authorList>
    </citation>
    <scope>NUCLEOTIDE SEQUENCE [LARGE SCALE GENOMIC DNA]</scope>
    <source>
        <strain evidence="2">AalE_18-Q3-R2-46_BAT3C.188</strain>
        <strain evidence="3">Ega_18-Q3-R5-49_MAXAC.001</strain>
    </source>
</reference>
<dbReference type="Pfam" id="PF12802">
    <property type="entry name" value="MarR_2"/>
    <property type="match status" value="1"/>
</dbReference>
<evidence type="ECO:0000259" key="1">
    <source>
        <dbReference type="PROSITE" id="PS50995"/>
    </source>
</evidence>
<dbReference type="SMART" id="SM00347">
    <property type="entry name" value="HTH_MARR"/>
    <property type="match status" value="1"/>
</dbReference>
<name>A0A934X476_9MICO</name>
<dbReference type="GO" id="GO:0003700">
    <property type="term" value="F:DNA-binding transcription factor activity"/>
    <property type="evidence" value="ECO:0007669"/>
    <property type="project" value="InterPro"/>
</dbReference>
<protein>
    <submittedName>
        <fullName evidence="2">MarR family transcriptional regulator</fullName>
    </submittedName>
</protein>
<dbReference type="Proteomes" id="UP000726105">
    <property type="component" value="Unassembled WGS sequence"/>
</dbReference>
<comment type="caution">
    <text evidence="2">The sequence shown here is derived from an EMBL/GenBank/DDBJ whole genome shotgun (WGS) entry which is preliminary data.</text>
</comment>
<accession>A0A934X476</accession>
<dbReference type="InterPro" id="IPR036390">
    <property type="entry name" value="WH_DNA-bd_sf"/>
</dbReference>
<evidence type="ECO:0000313" key="2">
    <source>
        <dbReference type="EMBL" id="MBK6300008.1"/>
    </source>
</evidence>
<dbReference type="GO" id="GO:0006950">
    <property type="term" value="P:response to stress"/>
    <property type="evidence" value="ECO:0007669"/>
    <property type="project" value="TreeGrafter"/>
</dbReference>
<sequence>MAPAAQPVSDIGISVLLAYQGFVRALHADLAAHGFDDVGKSDGLVFRLLSDRSRTVSELAGLLEVSKQGAGQIIQDMETRGYVVRDQSPGDARARPVRLSDRGLAALAAARRFHRRTEARLVREHGRESVATFRAVLTAMAGDDATALDQQVRGLYF</sequence>
<dbReference type="InterPro" id="IPR039422">
    <property type="entry name" value="MarR/SlyA-like"/>
</dbReference>
<dbReference type="AlphaFoldDB" id="A0A934X476"/>
<dbReference type="PANTHER" id="PTHR33164">
    <property type="entry name" value="TRANSCRIPTIONAL REGULATOR, MARR FAMILY"/>
    <property type="match status" value="1"/>
</dbReference>
<dbReference type="SUPFAM" id="SSF46785">
    <property type="entry name" value="Winged helix' DNA-binding domain"/>
    <property type="match status" value="1"/>
</dbReference>
<gene>
    <name evidence="2" type="ORF">IPF40_02780</name>
    <name evidence="3" type="ORF">IPI13_16860</name>
</gene>
<dbReference type="EMBL" id="JADJIB010000011">
    <property type="protein sequence ID" value="MBK7274743.1"/>
    <property type="molecule type" value="Genomic_DNA"/>
</dbReference>
<evidence type="ECO:0000313" key="5">
    <source>
        <dbReference type="Proteomes" id="UP000726105"/>
    </source>
</evidence>
<dbReference type="PANTHER" id="PTHR33164:SF99">
    <property type="entry name" value="MARR FAMILY REGULATORY PROTEIN"/>
    <property type="match status" value="1"/>
</dbReference>
<feature type="domain" description="HTH marR-type" evidence="1">
    <location>
        <begin position="1"/>
        <end position="142"/>
    </location>
</feature>
<evidence type="ECO:0000313" key="4">
    <source>
        <dbReference type="Proteomes" id="UP000718281"/>
    </source>
</evidence>
<dbReference type="PROSITE" id="PS50995">
    <property type="entry name" value="HTH_MARR_2"/>
    <property type="match status" value="1"/>
</dbReference>
<dbReference type="EMBL" id="JADIXZ010000002">
    <property type="protein sequence ID" value="MBK6300008.1"/>
    <property type="molecule type" value="Genomic_DNA"/>
</dbReference>
<dbReference type="InterPro" id="IPR036388">
    <property type="entry name" value="WH-like_DNA-bd_sf"/>
</dbReference>
<dbReference type="Gene3D" id="1.10.10.10">
    <property type="entry name" value="Winged helix-like DNA-binding domain superfamily/Winged helix DNA-binding domain"/>
    <property type="match status" value="1"/>
</dbReference>
<proteinExistence type="predicted"/>
<dbReference type="InterPro" id="IPR000835">
    <property type="entry name" value="HTH_MarR-typ"/>
</dbReference>
<organism evidence="2 4">
    <name type="scientific">Candidatus Phosphoribacter hodrii</name>
    <dbReference type="NCBI Taxonomy" id="2953743"/>
    <lineage>
        <taxon>Bacteria</taxon>
        <taxon>Bacillati</taxon>
        <taxon>Actinomycetota</taxon>
        <taxon>Actinomycetes</taxon>
        <taxon>Micrococcales</taxon>
        <taxon>Dermatophilaceae</taxon>
        <taxon>Candidatus Phosphoribacter</taxon>
    </lineage>
</organism>
<dbReference type="Proteomes" id="UP000718281">
    <property type="component" value="Unassembled WGS sequence"/>
</dbReference>
<evidence type="ECO:0000313" key="3">
    <source>
        <dbReference type="EMBL" id="MBK7274743.1"/>
    </source>
</evidence>